<evidence type="ECO:0000313" key="7">
    <source>
        <dbReference type="EMBL" id="QQK79472.1"/>
    </source>
</evidence>
<dbReference type="InterPro" id="IPR050624">
    <property type="entry name" value="HTH-type_Tx_Regulator"/>
</dbReference>
<evidence type="ECO:0000256" key="3">
    <source>
        <dbReference type="ARBA" id="ARBA00023125"/>
    </source>
</evidence>
<sequence>MTNKERKLTKKQIAIIETATELFAEKGYAGTSTNEIANKANVSEGTIFKHFKSKKGLLMEIVSPMTMKLFAPMIKKDLDKVLDQEFEYFQDLIRAMIENRKEFIQNNLPMLRILIQEIPFHPELKEQFIEYIGKDIFEKVGQMIKYYQNKGQLVEMDPKTIIRTIASSILSYIVARYVLLPEAEWDSEEVETERIVQILENGLAPKI</sequence>
<dbReference type="InterPro" id="IPR009057">
    <property type="entry name" value="Homeodomain-like_sf"/>
</dbReference>
<proteinExistence type="predicted"/>
<dbReference type="FunFam" id="1.10.10.60:FF:000141">
    <property type="entry name" value="TetR family transcriptional regulator"/>
    <property type="match status" value="1"/>
</dbReference>
<keyword evidence="2" id="KW-0805">Transcription regulation</keyword>
<protein>
    <submittedName>
        <fullName evidence="7">TetR/AcrR family transcriptional regulator</fullName>
    </submittedName>
</protein>
<organism evidence="7 8">
    <name type="scientific">Salicibibacter cibi</name>
    <dbReference type="NCBI Taxonomy" id="2743001"/>
    <lineage>
        <taxon>Bacteria</taxon>
        <taxon>Bacillati</taxon>
        <taxon>Bacillota</taxon>
        <taxon>Bacilli</taxon>
        <taxon>Bacillales</taxon>
        <taxon>Bacillaceae</taxon>
        <taxon>Salicibibacter</taxon>
    </lineage>
</organism>
<dbReference type="SUPFAM" id="SSF46689">
    <property type="entry name" value="Homeodomain-like"/>
    <property type="match status" value="1"/>
</dbReference>
<dbReference type="PANTHER" id="PTHR43479">
    <property type="entry name" value="ACREF/ENVCD OPERON REPRESSOR-RELATED"/>
    <property type="match status" value="1"/>
</dbReference>
<feature type="DNA-binding region" description="H-T-H motif" evidence="5">
    <location>
        <begin position="32"/>
        <end position="51"/>
    </location>
</feature>
<dbReference type="PROSITE" id="PS01081">
    <property type="entry name" value="HTH_TETR_1"/>
    <property type="match status" value="1"/>
</dbReference>
<dbReference type="RefSeq" id="WP_200089154.1">
    <property type="nucleotide sequence ID" value="NZ_CP054706.1"/>
</dbReference>
<dbReference type="Proteomes" id="UP000595349">
    <property type="component" value="Chromosome"/>
</dbReference>
<dbReference type="EMBL" id="CP054706">
    <property type="protein sequence ID" value="QQK79472.1"/>
    <property type="molecule type" value="Genomic_DNA"/>
</dbReference>
<evidence type="ECO:0000256" key="5">
    <source>
        <dbReference type="PROSITE-ProRule" id="PRU00335"/>
    </source>
</evidence>
<evidence type="ECO:0000313" key="8">
    <source>
        <dbReference type="Proteomes" id="UP000595349"/>
    </source>
</evidence>
<dbReference type="Gene3D" id="1.10.357.10">
    <property type="entry name" value="Tetracycline Repressor, domain 2"/>
    <property type="match status" value="1"/>
</dbReference>
<dbReference type="PANTHER" id="PTHR43479:SF11">
    <property type="entry name" value="ACREF_ENVCD OPERON REPRESSOR-RELATED"/>
    <property type="match status" value="1"/>
</dbReference>
<dbReference type="GO" id="GO:0045892">
    <property type="term" value="P:negative regulation of DNA-templated transcription"/>
    <property type="evidence" value="ECO:0007669"/>
    <property type="project" value="UniProtKB-ARBA"/>
</dbReference>
<dbReference type="PRINTS" id="PR00455">
    <property type="entry name" value="HTHTETR"/>
</dbReference>
<name>A0A7T7CEV1_9BACI</name>
<dbReference type="AlphaFoldDB" id="A0A7T7CEV1"/>
<dbReference type="GO" id="GO:0003677">
    <property type="term" value="F:DNA binding"/>
    <property type="evidence" value="ECO:0007669"/>
    <property type="project" value="UniProtKB-UniRule"/>
</dbReference>
<dbReference type="SUPFAM" id="SSF48498">
    <property type="entry name" value="Tetracyclin repressor-like, C-terminal domain"/>
    <property type="match status" value="1"/>
</dbReference>
<accession>A0A7T7CEV1</accession>
<dbReference type="PROSITE" id="PS50977">
    <property type="entry name" value="HTH_TETR_2"/>
    <property type="match status" value="1"/>
</dbReference>
<dbReference type="InterPro" id="IPR023772">
    <property type="entry name" value="DNA-bd_HTH_TetR-type_CS"/>
</dbReference>
<evidence type="ECO:0000256" key="2">
    <source>
        <dbReference type="ARBA" id="ARBA00023015"/>
    </source>
</evidence>
<dbReference type="InterPro" id="IPR036271">
    <property type="entry name" value="Tet_transcr_reg_TetR-rel_C_sf"/>
</dbReference>
<dbReference type="KEGG" id="scib:HUG20_06010"/>
<feature type="domain" description="HTH tetR-type" evidence="6">
    <location>
        <begin position="9"/>
        <end position="69"/>
    </location>
</feature>
<reference evidence="7 8" key="1">
    <citation type="submission" date="2020-06" db="EMBL/GenBank/DDBJ databases">
        <title>Genomic analysis of Salicibibacter sp. NKC21-4.</title>
        <authorList>
            <person name="Oh Y.J."/>
        </authorList>
    </citation>
    <scope>NUCLEOTIDE SEQUENCE [LARGE SCALE GENOMIC DNA]</scope>
    <source>
        <strain evidence="7 8">NKC21-4</strain>
    </source>
</reference>
<gene>
    <name evidence="7" type="ORF">HUG20_06010</name>
</gene>
<evidence type="ECO:0000256" key="4">
    <source>
        <dbReference type="ARBA" id="ARBA00023163"/>
    </source>
</evidence>
<dbReference type="InterPro" id="IPR001647">
    <property type="entry name" value="HTH_TetR"/>
</dbReference>
<keyword evidence="4" id="KW-0804">Transcription</keyword>
<keyword evidence="8" id="KW-1185">Reference proteome</keyword>
<keyword evidence="3 5" id="KW-0238">DNA-binding</keyword>
<dbReference type="Pfam" id="PF00440">
    <property type="entry name" value="TetR_N"/>
    <property type="match status" value="1"/>
</dbReference>
<keyword evidence="1" id="KW-0678">Repressor</keyword>
<evidence type="ECO:0000256" key="1">
    <source>
        <dbReference type="ARBA" id="ARBA00022491"/>
    </source>
</evidence>
<evidence type="ECO:0000259" key="6">
    <source>
        <dbReference type="PROSITE" id="PS50977"/>
    </source>
</evidence>